<evidence type="ECO:0000313" key="1">
    <source>
        <dbReference type="EMBL" id="QHU18552.1"/>
    </source>
</evidence>
<reference evidence="1" key="1">
    <citation type="journal article" date="2020" name="Nature">
        <title>Giant virus diversity and host interactions through global metagenomics.</title>
        <authorList>
            <person name="Schulz F."/>
            <person name="Roux S."/>
            <person name="Paez-Espino D."/>
            <person name="Jungbluth S."/>
            <person name="Walsh D.A."/>
            <person name="Denef V.J."/>
            <person name="McMahon K.D."/>
            <person name="Konstantinidis K.T."/>
            <person name="Eloe-Fadrosh E.A."/>
            <person name="Kyrpides N.C."/>
            <person name="Woyke T."/>
        </authorList>
    </citation>
    <scope>NUCLEOTIDE SEQUENCE</scope>
    <source>
        <strain evidence="1">GVMAG-S-3300013006-158</strain>
    </source>
</reference>
<organism evidence="1">
    <name type="scientific">viral metagenome</name>
    <dbReference type="NCBI Taxonomy" id="1070528"/>
    <lineage>
        <taxon>unclassified sequences</taxon>
        <taxon>metagenomes</taxon>
        <taxon>organismal metagenomes</taxon>
    </lineage>
</organism>
<proteinExistence type="predicted"/>
<dbReference type="AlphaFoldDB" id="A0A6C0KKK8"/>
<dbReference type="EMBL" id="MN740936">
    <property type="protein sequence ID" value="QHU18552.1"/>
    <property type="molecule type" value="Genomic_DNA"/>
</dbReference>
<accession>A0A6C0KKK8</accession>
<sequence length="56" mass="6405">MKLQNIPIALSLLHEKEYNNLYATFKKNTTGKKRAYSEKNRATTPISVVPNKAIKE</sequence>
<name>A0A6C0KKK8_9ZZZZ</name>
<protein>
    <submittedName>
        <fullName evidence="1">Uncharacterized protein</fullName>
    </submittedName>
</protein>